<reference evidence="2" key="1">
    <citation type="submission" date="2024-06" db="EMBL/GenBank/DDBJ databases">
        <authorList>
            <person name="Gannavaram S."/>
            <person name="Nemani S."/>
            <person name="Datta M."/>
            <person name="Picchiottino A."/>
            <person name="Mereddy A."/>
            <person name="Gannavaram N."/>
            <person name="Honeycutt C."/>
            <person name="Tran D."/>
            <person name="Choi K."/>
            <person name="Srinivasan K."/>
            <person name="Johnson A."/>
        </authorList>
    </citation>
    <scope>NUCLEOTIDE SEQUENCE</scope>
</reference>
<evidence type="ECO:0000256" key="1">
    <source>
        <dbReference type="SAM" id="MobiDB-lite"/>
    </source>
</evidence>
<protein>
    <submittedName>
        <fullName evidence="2">Uncharacterized protein</fullName>
    </submittedName>
</protein>
<dbReference type="EMBL" id="PP885733">
    <property type="protein sequence ID" value="XCN28276.1"/>
    <property type="molecule type" value="Genomic_DNA"/>
</dbReference>
<organism evidence="2">
    <name type="scientific">Pantoea phage Survivor</name>
    <dbReference type="NCBI Taxonomy" id="3232176"/>
    <lineage>
        <taxon>Viruses</taxon>
        <taxon>Duplodnaviria</taxon>
        <taxon>Heunggongvirae</taxon>
        <taxon>Uroviricota</taxon>
        <taxon>Caudoviricetes</taxon>
    </lineage>
</organism>
<name>A0AAU8KZN6_9CAUD</name>
<accession>A0AAU8KZN6</accession>
<evidence type="ECO:0000313" key="2">
    <source>
        <dbReference type="EMBL" id="XCN28276.1"/>
    </source>
</evidence>
<feature type="region of interest" description="Disordered" evidence="1">
    <location>
        <begin position="1"/>
        <end position="23"/>
    </location>
</feature>
<sequence>MSTKKVKNSSQSGKMNKPFEAPKGKADLVEETAVINAVVAKLDEAEANNASADVEVLVRDALDSFDDAIAPAGGSFGVGRRKRNSDSRREHIYEITQEPVVSVAGKKVELTKLDKGPDVGSRYEHYDHDTQIFLGGPAHNVQRYSPGNVVQKDSLEWWKAELSEVVILISSGSMVNITESLLQSIDYDTDVPPSSQREKKAELIVLASEIDAGQVYVGGRVVLNNSTIKCNGYVELHSTTINGSVLRARHNLDVFKGGIQKCNISDNNRITLRNKTFIRDIHIAGFNDVNLHDVVCYGVFRLNAGYQPSDVLNLGIYNTQLVDFTAHFYQLRNEFTKANGSEAPWRTGMVIRRRTDYGYFSAREPIPFVRVGDYDIATPDHLYQAKDIDSNAFPKEVKTNYGSPSFGGSWCNAPQEPMESPYLSTFRGGSLWNKVLKDVYQDKMRGTDKPAIGKIGDALVQSVIEQIKSRVNLYIEFSNLP</sequence>
<proteinExistence type="predicted"/>